<feature type="compositionally biased region" description="Low complexity" evidence="1">
    <location>
        <begin position="130"/>
        <end position="155"/>
    </location>
</feature>
<name>A0AAV4F635_9GAST</name>
<dbReference type="EMBL" id="BMAT01007634">
    <property type="protein sequence ID" value="GFR68215.1"/>
    <property type="molecule type" value="Genomic_DNA"/>
</dbReference>
<feature type="region of interest" description="Disordered" evidence="1">
    <location>
        <begin position="126"/>
        <end position="155"/>
    </location>
</feature>
<evidence type="ECO:0000256" key="1">
    <source>
        <dbReference type="SAM" id="MobiDB-lite"/>
    </source>
</evidence>
<keyword evidence="4" id="KW-1185">Reference proteome</keyword>
<sequence length="367" mass="39263">MYYFIGTSVGKTRLTTSSSTAYLITSTAPPVTPALWPSGSSHHNDDSSHGNEKDLRTMHASLGTSLPLTAWAPSMPHRYTDSYVPSHWDARRLPRSALDAISTAGPLSSAVENYASHILQNEHLHQDTDSFSSSLSPSSSSPSSSLLSSQPSSTSSPSSLFELTEMIRDFWSTFPCPPPWRPRLLAEVNATSRLEPSVGRQVHSFLAGKCRLHNVYGAATDLHPAGGLDLRGRGQGGGGFYIDLPGSGSVGDGVPGQSPSPHADHSSWCDSGCKVALGCAVLLAMLMVLVGILVYLTRNRRTSKMAAARPSRQQLQMSTSVSDTVNCVDFPNLEVTTVYAGSTYLCFTPYSANIEVIRPTLYTGPVA</sequence>
<keyword evidence="2" id="KW-1133">Transmembrane helix</keyword>
<keyword evidence="2" id="KW-0472">Membrane</keyword>
<organism evidence="3 4">
    <name type="scientific">Elysia marginata</name>
    <dbReference type="NCBI Taxonomy" id="1093978"/>
    <lineage>
        <taxon>Eukaryota</taxon>
        <taxon>Metazoa</taxon>
        <taxon>Spiralia</taxon>
        <taxon>Lophotrochozoa</taxon>
        <taxon>Mollusca</taxon>
        <taxon>Gastropoda</taxon>
        <taxon>Heterobranchia</taxon>
        <taxon>Euthyneura</taxon>
        <taxon>Panpulmonata</taxon>
        <taxon>Sacoglossa</taxon>
        <taxon>Placobranchoidea</taxon>
        <taxon>Plakobranchidae</taxon>
        <taxon>Elysia</taxon>
    </lineage>
</organism>
<dbReference type="Proteomes" id="UP000762676">
    <property type="component" value="Unassembled WGS sequence"/>
</dbReference>
<feature type="transmembrane region" description="Helical" evidence="2">
    <location>
        <begin position="275"/>
        <end position="296"/>
    </location>
</feature>
<evidence type="ECO:0000313" key="4">
    <source>
        <dbReference type="Proteomes" id="UP000762676"/>
    </source>
</evidence>
<comment type="caution">
    <text evidence="3">The sequence shown here is derived from an EMBL/GenBank/DDBJ whole genome shotgun (WGS) entry which is preliminary data.</text>
</comment>
<evidence type="ECO:0000313" key="3">
    <source>
        <dbReference type="EMBL" id="GFR68215.1"/>
    </source>
</evidence>
<keyword evidence="2" id="KW-0812">Transmembrane</keyword>
<gene>
    <name evidence="3" type="ORF">ElyMa_003726500</name>
</gene>
<protein>
    <submittedName>
        <fullName evidence="3">Uncharacterized protein</fullName>
    </submittedName>
</protein>
<reference evidence="3 4" key="1">
    <citation type="journal article" date="2021" name="Elife">
        <title>Chloroplast acquisition without the gene transfer in kleptoplastic sea slugs, Plakobranchus ocellatus.</title>
        <authorList>
            <person name="Maeda T."/>
            <person name="Takahashi S."/>
            <person name="Yoshida T."/>
            <person name="Shimamura S."/>
            <person name="Takaki Y."/>
            <person name="Nagai Y."/>
            <person name="Toyoda A."/>
            <person name="Suzuki Y."/>
            <person name="Arimoto A."/>
            <person name="Ishii H."/>
            <person name="Satoh N."/>
            <person name="Nishiyama T."/>
            <person name="Hasebe M."/>
            <person name="Maruyama T."/>
            <person name="Minagawa J."/>
            <person name="Obokata J."/>
            <person name="Shigenobu S."/>
        </authorList>
    </citation>
    <scope>NUCLEOTIDE SEQUENCE [LARGE SCALE GENOMIC DNA]</scope>
</reference>
<proteinExistence type="predicted"/>
<dbReference type="AlphaFoldDB" id="A0AAV4F635"/>
<evidence type="ECO:0000256" key="2">
    <source>
        <dbReference type="SAM" id="Phobius"/>
    </source>
</evidence>
<accession>A0AAV4F635</accession>